<dbReference type="Proteomes" id="UP001428341">
    <property type="component" value="Unassembled WGS sequence"/>
</dbReference>
<dbReference type="PANTHER" id="PTHR31170">
    <property type="entry name" value="BNAC04G53230D PROTEIN"/>
    <property type="match status" value="1"/>
</dbReference>
<gene>
    <name evidence="2" type="ORF">WN944_026477</name>
</gene>
<accession>A0AAP0LV54</accession>
<dbReference type="EMBL" id="JBCGBO010000024">
    <property type="protein sequence ID" value="KAK9183326.1"/>
    <property type="molecule type" value="Genomic_DNA"/>
</dbReference>
<keyword evidence="1" id="KW-1133">Transmembrane helix</keyword>
<dbReference type="Pfam" id="PF03140">
    <property type="entry name" value="DUF247"/>
    <property type="match status" value="1"/>
</dbReference>
<name>A0AAP0LV54_9ROSI</name>
<sequence length="175" mass="20132">MVPLFVPSRYRENWNLITSATNLKEAEIKFERILGESLWSIDFDRDAGILKFIPTAAYAPLINYLKFMDCLIGTAKDVELLCENKILHNCLGDGEVVANMFNRLGDSLALPLNNFYGYIFHNVNEYCDSHCNKWIANLRLNYFNTPWAIISVFAALFLRILTLTQTVFSVLAYFQ</sequence>
<dbReference type="PANTHER" id="PTHR31170:SF17">
    <property type="match status" value="1"/>
</dbReference>
<organism evidence="2 3">
    <name type="scientific">Citrus x changshan-huyou</name>
    <dbReference type="NCBI Taxonomy" id="2935761"/>
    <lineage>
        <taxon>Eukaryota</taxon>
        <taxon>Viridiplantae</taxon>
        <taxon>Streptophyta</taxon>
        <taxon>Embryophyta</taxon>
        <taxon>Tracheophyta</taxon>
        <taxon>Spermatophyta</taxon>
        <taxon>Magnoliopsida</taxon>
        <taxon>eudicotyledons</taxon>
        <taxon>Gunneridae</taxon>
        <taxon>Pentapetalae</taxon>
        <taxon>rosids</taxon>
        <taxon>malvids</taxon>
        <taxon>Sapindales</taxon>
        <taxon>Rutaceae</taxon>
        <taxon>Aurantioideae</taxon>
        <taxon>Citrus</taxon>
    </lineage>
</organism>
<dbReference type="InterPro" id="IPR004158">
    <property type="entry name" value="DUF247_pln"/>
</dbReference>
<comment type="caution">
    <text evidence="2">The sequence shown here is derived from an EMBL/GenBank/DDBJ whole genome shotgun (WGS) entry which is preliminary data.</text>
</comment>
<feature type="transmembrane region" description="Helical" evidence="1">
    <location>
        <begin position="147"/>
        <end position="174"/>
    </location>
</feature>
<evidence type="ECO:0000256" key="1">
    <source>
        <dbReference type="SAM" id="Phobius"/>
    </source>
</evidence>
<keyword evidence="1" id="KW-0472">Membrane</keyword>
<evidence type="ECO:0000313" key="2">
    <source>
        <dbReference type="EMBL" id="KAK9183326.1"/>
    </source>
</evidence>
<dbReference type="AlphaFoldDB" id="A0AAP0LV54"/>
<evidence type="ECO:0000313" key="3">
    <source>
        <dbReference type="Proteomes" id="UP001428341"/>
    </source>
</evidence>
<protein>
    <submittedName>
        <fullName evidence="2">Uncharacterized protein</fullName>
    </submittedName>
</protein>
<keyword evidence="3" id="KW-1185">Reference proteome</keyword>
<keyword evidence="1" id="KW-0812">Transmembrane</keyword>
<proteinExistence type="predicted"/>
<reference evidence="2 3" key="1">
    <citation type="submission" date="2024-05" db="EMBL/GenBank/DDBJ databases">
        <title>Haplotype-resolved chromosome-level genome assembly of Huyou (Citrus changshanensis).</title>
        <authorList>
            <person name="Miao C."/>
            <person name="Chen W."/>
            <person name="Wu Y."/>
            <person name="Wang L."/>
            <person name="Zhao S."/>
            <person name="Grierson D."/>
            <person name="Xu C."/>
            <person name="Chen K."/>
        </authorList>
    </citation>
    <scope>NUCLEOTIDE SEQUENCE [LARGE SCALE GENOMIC DNA]</scope>
    <source>
        <strain evidence="2">01-14</strain>
        <tissue evidence="2">Leaf</tissue>
    </source>
</reference>